<proteinExistence type="predicted"/>
<dbReference type="AlphaFoldDB" id="A0A815GQZ0"/>
<feature type="compositionally biased region" description="Low complexity" evidence="1">
    <location>
        <begin position="21"/>
        <end position="30"/>
    </location>
</feature>
<dbReference type="OrthoDB" id="10062486at2759"/>
<dbReference type="Proteomes" id="UP000663852">
    <property type="component" value="Unassembled WGS sequence"/>
</dbReference>
<evidence type="ECO:0000256" key="1">
    <source>
        <dbReference type="SAM" id="MobiDB-lite"/>
    </source>
</evidence>
<dbReference type="EMBL" id="CAJNOJ010000255">
    <property type="protein sequence ID" value="CAF1342230.1"/>
    <property type="molecule type" value="Genomic_DNA"/>
</dbReference>
<evidence type="ECO:0000313" key="4">
    <source>
        <dbReference type="Proteomes" id="UP000663828"/>
    </source>
</evidence>
<comment type="caution">
    <text evidence="2">The sequence shown here is derived from an EMBL/GenBank/DDBJ whole genome shotgun (WGS) entry which is preliminary data.</text>
</comment>
<gene>
    <name evidence="2" type="ORF">EDS130_LOCUS32802</name>
    <name evidence="3" type="ORF">XAT740_LOCUS41551</name>
</gene>
<dbReference type="Gene3D" id="3.40.50.1110">
    <property type="entry name" value="SGNH hydrolase"/>
    <property type="match status" value="1"/>
</dbReference>
<sequence length="415" mass="47847">MQRYHCLINRFEILSKLSSKSRSSSPLHSSTQKLPSNMKCHHRRHRNSCRLSTSKVTNDTYNHKDDNDNKFKGIILSDSMCSRIRTYMIKKFNLIDIELSYESGCDIYKMIKWFRTHDGINQVTNKDFIVFSLGTNDVARHRVDISLERCSEIISFIRQSFSNIRAIDIGDFHRQFNERLQILSKQLDFDVVDACLGSGDMRVEDGLHPSTTGQWKYEQALRSWFISLAASHSLFLENSLAIEDTAVVRSSEILNLTLYENDENKESEESMSSDMLNESILLDNIIVDVEAKASNKRFRSPDIPIDKKTRVDTIVLDSHESFRKTAYFDQSEFLLWLKTNQHLRTIDGGPAKICELLDKLRIENPALDKIFISLAENNEKVNPHSFDVAQLVLPNDSIILPSKWKHRTDSGATYI</sequence>
<dbReference type="EMBL" id="CAJNOR010004869">
    <property type="protein sequence ID" value="CAF1532176.1"/>
    <property type="molecule type" value="Genomic_DNA"/>
</dbReference>
<evidence type="ECO:0000313" key="2">
    <source>
        <dbReference type="EMBL" id="CAF1342230.1"/>
    </source>
</evidence>
<dbReference type="SUPFAM" id="SSF52266">
    <property type="entry name" value="SGNH hydrolase"/>
    <property type="match status" value="1"/>
</dbReference>
<keyword evidence="4" id="KW-1185">Reference proteome</keyword>
<name>A0A815GQZ0_ADIRI</name>
<protein>
    <submittedName>
        <fullName evidence="2">Uncharacterized protein</fullName>
    </submittedName>
</protein>
<organism evidence="2 5">
    <name type="scientific">Adineta ricciae</name>
    <name type="common">Rotifer</name>
    <dbReference type="NCBI Taxonomy" id="249248"/>
    <lineage>
        <taxon>Eukaryota</taxon>
        <taxon>Metazoa</taxon>
        <taxon>Spiralia</taxon>
        <taxon>Gnathifera</taxon>
        <taxon>Rotifera</taxon>
        <taxon>Eurotatoria</taxon>
        <taxon>Bdelloidea</taxon>
        <taxon>Adinetida</taxon>
        <taxon>Adinetidae</taxon>
        <taxon>Adineta</taxon>
    </lineage>
</organism>
<dbReference type="Proteomes" id="UP000663828">
    <property type="component" value="Unassembled WGS sequence"/>
</dbReference>
<reference evidence="2" key="1">
    <citation type="submission" date="2021-02" db="EMBL/GenBank/DDBJ databases">
        <authorList>
            <person name="Nowell W R."/>
        </authorList>
    </citation>
    <scope>NUCLEOTIDE SEQUENCE</scope>
</reference>
<dbReference type="InterPro" id="IPR036514">
    <property type="entry name" value="SGNH_hydro_sf"/>
</dbReference>
<feature type="region of interest" description="Disordered" evidence="1">
    <location>
        <begin position="21"/>
        <end position="46"/>
    </location>
</feature>
<accession>A0A815GQZ0</accession>
<evidence type="ECO:0000313" key="3">
    <source>
        <dbReference type="EMBL" id="CAF1532176.1"/>
    </source>
</evidence>
<evidence type="ECO:0000313" key="5">
    <source>
        <dbReference type="Proteomes" id="UP000663852"/>
    </source>
</evidence>